<dbReference type="Gene3D" id="3.60.15.10">
    <property type="entry name" value="Ribonuclease Z/Hydroxyacylglutathione hydrolase-like"/>
    <property type="match status" value="1"/>
</dbReference>
<keyword evidence="3" id="KW-1185">Reference proteome</keyword>
<proteinExistence type="predicted"/>
<reference evidence="2" key="1">
    <citation type="journal article" date="2014" name="Int. J. Syst. Evol. Microbiol.">
        <title>Complete genome sequence of Corynebacterium casei LMG S-19264T (=DSM 44701T), isolated from a smear-ripened cheese.</title>
        <authorList>
            <consortium name="US DOE Joint Genome Institute (JGI-PGF)"/>
            <person name="Walter F."/>
            <person name="Albersmeier A."/>
            <person name="Kalinowski J."/>
            <person name="Ruckert C."/>
        </authorList>
    </citation>
    <scope>NUCLEOTIDE SEQUENCE</scope>
    <source>
        <strain evidence="2">JCM 19596</strain>
    </source>
</reference>
<dbReference type="SUPFAM" id="SSF56281">
    <property type="entry name" value="Metallo-hydrolase/oxidoreductase"/>
    <property type="match status" value="1"/>
</dbReference>
<dbReference type="InterPro" id="IPR001279">
    <property type="entry name" value="Metallo-B-lactamas"/>
</dbReference>
<gene>
    <name evidence="2" type="ORF">GCM10009039_04420</name>
</gene>
<name>A0A830F2M9_9EURY</name>
<feature type="domain" description="Metallo-beta-lactamase" evidence="1">
    <location>
        <begin position="28"/>
        <end position="224"/>
    </location>
</feature>
<reference evidence="2" key="2">
    <citation type="submission" date="2020-09" db="EMBL/GenBank/DDBJ databases">
        <authorList>
            <person name="Sun Q."/>
            <person name="Ohkuma M."/>
        </authorList>
    </citation>
    <scope>NUCLEOTIDE SEQUENCE</scope>
    <source>
        <strain evidence="2">JCM 19596</strain>
    </source>
</reference>
<dbReference type="CDD" id="cd07726">
    <property type="entry name" value="ST1585-like_MBL-fold"/>
    <property type="match status" value="1"/>
</dbReference>
<dbReference type="Pfam" id="PF00753">
    <property type="entry name" value="Lactamase_B"/>
    <property type="match status" value="1"/>
</dbReference>
<dbReference type="PANTHER" id="PTHR42951">
    <property type="entry name" value="METALLO-BETA-LACTAMASE DOMAIN-CONTAINING"/>
    <property type="match status" value="1"/>
</dbReference>
<sequence>MAIGDVFGVESLDDVHYVDTGMYDVAEYGAVYVVDAERPAVVDTGVGTNYERILDAIEEVGLAVEDIEAILVTHVHLDHAGGAGFLAAETGADVYVHEIGGRHLVDPSALVQGTKRAVGDQWQFYVEPKPVPEDQVVEVSGGDSVDLGDRTMDVVHVPGHAPHQVAYHDRRANAVYVADAAGIWIPAEERVRETSPPSDFDLEQCLDDVETLRGLDADVLCYPHFGPVDDTSVLDDYEDVLTDWVERVAAKRAELEDDEAVVEYFAEHNDVEGVWDDLKAREETAMNVRGVLLSLDRQEER</sequence>
<evidence type="ECO:0000313" key="3">
    <source>
        <dbReference type="Proteomes" id="UP000607197"/>
    </source>
</evidence>
<evidence type="ECO:0000313" key="2">
    <source>
        <dbReference type="EMBL" id="GGL49359.1"/>
    </source>
</evidence>
<protein>
    <submittedName>
        <fullName evidence="2">MBL fold hydrolase</fullName>
    </submittedName>
</protein>
<dbReference type="RefSeq" id="WP_188975392.1">
    <property type="nucleotide sequence ID" value="NZ_BMPG01000001.1"/>
</dbReference>
<dbReference type="AlphaFoldDB" id="A0A830F2M9"/>
<dbReference type="GO" id="GO:0016787">
    <property type="term" value="F:hydrolase activity"/>
    <property type="evidence" value="ECO:0007669"/>
    <property type="project" value="UniProtKB-KW"/>
</dbReference>
<dbReference type="SMART" id="SM00849">
    <property type="entry name" value="Lactamase_B"/>
    <property type="match status" value="1"/>
</dbReference>
<dbReference type="EMBL" id="BMPG01000001">
    <property type="protein sequence ID" value="GGL49359.1"/>
    <property type="molecule type" value="Genomic_DNA"/>
</dbReference>
<accession>A0A830F2M9</accession>
<dbReference type="Proteomes" id="UP000607197">
    <property type="component" value="Unassembled WGS sequence"/>
</dbReference>
<organism evidence="2 3">
    <name type="scientific">Halocalculus aciditolerans</name>
    <dbReference type="NCBI Taxonomy" id="1383812"/>
    <lineage>
        <taxon>Archaea</taxon>
        <taxon>Methanobacteriati</taxon>
        <taxon>Methanobacteriota</taxon>
        <taxon>Stenosarchaea group</taxon>
        <taxon>Halobacteria</taxon>
        <taxon>Halobacteriales</taxon>
        <taxon>Halobacteriaceae</taxon>
        <taxon>Halocalculus</taxon>
    </lineage>
</organism>
<dbReference type="InterPro" id="IPR037482">
    <property type="entry name" value="ST1585_MBL-fold"/>
</dbReference>
<evidence type="ECO:0000259" key="1">
    <source>
        <dbReference type="SMART" id="SM00849"/>
    </source>
</evidence>
<dbReference type="PANTHER" id="PTHR42951:SF4">
    <property type="entry name" value="ACYL-COENZYME A THIOESTERASE MBLAC2"/>
    <property type="match status" value="1"/>
</dbReference>
<dbReference type="InterPro" id="IPR050855">
    <property type="entry name" value="NDM-1-like"/>
</dbReference>
<dbReference type="OrthoDB" id="197151at2157"/>
<comment type="caution">
    <text evidence="2">The sequence shown here is derived from an EMBL/GenBank/DDBJ whole genome shotgun (WGS) entry which is preliminary data.</text>
</comment>
<keyword evidence="2" id="KW-0378">Hydrolase</keyword>
<dbReference type="InterPro" id="IPR036866">
    <property type="entry name" value="RibonucZ/Hydroxyglut_hydro"/>
</dbReference>